<organism evidence="7 8">
    <name type="scientific">Parasponia andersonii</name>
    <name type="common">Sponia andersonii</name>
    <dbReference type="NCBI Taxonomy" id="3476"/>
    <lineage>
        <taxon>Eukaryota</taxon>
        <taxon>Viridiplantae</taxon>
        <taxon>Streptophyta</taxon>
        <taxon>Embryophyta</taxon>
        <taxon>Tracheophyta</taxon>
        <taxon>Spermatophyta</taxon>
        <taxon>Magnoliopsida</taxon>
        <taxon>eudicotyledons</taxon>
        <taxon>Gunneridae</taxon>
        <taxon>Pentapetalae</taxon>
        <taxon>rosids</taxon>
        <taxon>fabids</taxon>
        <taxon>Rosales</taxon>
        <taxon>Cannabaceae</taxon>
        <taxon>Parasponia</taxon>
    </lineage>
</organism>
<dbReference type="AlphaFoldDB" id="A0A2P5DSQ1"/>
<dbReference type="GO" id="GO:0031640">
    <property type="term" value="P:killing of cells of another organism"/>
    <property type="evidence" value="ECO:0007669"/>
    <property type="project" value="UniProtKB-KW"/>
</dbReference>
<name>A0A2P5DSQ1_PARAD</name>
<dbReference type="Proteomes" id="UP000237105">
    <property type="component" value="Unassembled WGS sequence"/>
</dbReference>
<evidence type="ECO:0000256" key="5">
    <source>
        <dbReference type="ARBA" id="ARBA00023157"/>
    </source>
</evidence>
<evidence type="ECO:0000256" key="3">
    <source>
        <dbReference type="ARBA" id="ARBA00022577"/>
    </source>
</evidence>
<protein>
    <recommendedName>
        <fullName evidence="6">Defensin-like domain-containing protein</fullName>
    </recommendedName>
</protein>
<sequence>MPSNKQIQQRTVPSPPVGPVGIVNLDPAALVETPTLSYSTTCTYLKEFFPTLQNHSLSDGLQDEVKAAVDPFCYIVCSHEFGDTQCLADCIERKFNSGKCLQQAPSKNLICCCSP</sequence>
<evidence type="ECO:0000259" key="6">
    <source>
        <dbReference type="Pfam" id="PF24552"/>
    </source>
</evidence>
<proteinExistence type="inferred from homology"/>
<dbReference type="EMBL" id="JXTB01000019">
    <property type="protein sequence ID" value="PON76302.1"/>
    <property type="molecule type" value="Genomic_DNA"/>
</dbReference>
<keyword evidence="5" id="KW-1015">Disulfide bond</keyword>
<reference evidence="8" key="1">
    <citation type="submission" date="2016-06" db="EMBL/GenBank/DDBJ databases">
        <title>Parallel loss of symbiosis genes in relatives of nitrogen-fixing non-legume Parasponia.</title>
        <authorList>
            <person name="Van Velzen R."/>
            <person name="Holmer R."/>
            <person name="Bu F."/>
            <person name="Rutten L."/>
            <person name="Van Zeijl A."/>
            <person name="Liu W."/>
            <person name="Santuari L."/>
            <person name="Cao Q."/>
            <person name="Sharma T."/>
            <person name="Shen D."/>
            <person name="Roswanjaya Y."/>
            <person name="Wardhani T."/>
            <person name="Kalhor M.S."/>
            <person name="Jansen J."/>
            <person name="Van den Hoogen J."/>
            <person name="Gungor B."/>
            <person name="Hartog M."/>
            <person name="Hontelez J."/>
            <person name="Verver J."/>
            <person name="Yang W.-C."/>
            <person name="Schijlen E."/>
            <person name="Repin R."/>
            <person name="Schilthuizen M."/>
            <person name="Schranz E."/>
            <person name="Heidstra R."/>
            <person name="Miyata K."/>
            <person name="Fedorova E."/>
            <person name="Kohlen W."/>
            <person name="Bisseling T."/>
            <person name="Smit S."/>
            <person name="Geurts R."/>
        </authorList>
    </citation>
    <scope>NUCLEOTIDE SEQUENCE [LARGE SCALE GENOMIC DNA]</scope>
    <source>
        <strain evidence="8">cv. WU1-14</strain>
    </source>
</reference>
<keyword evidence="4" id="KW-0611">Plant defense</keyword>
<evidence type="ECO:0000313" key="8">
    <source>
        <dbReference type="Proteomes" id="UP000237105"/>
    </source>
</evidence>
<dbReference type="InterPro" id="IPR056373">
    <property type="entry name" value="Defensin-like_dom"/>
</dbReference>
<evidence type="ECO:0000256" key="2">
    <source>
        <dbReference type="ARBA" id="ARBA00022529"/>
    </source>
</evidence>
<evidence type="ECO:0000313" key="7">
    <source>
        <dbReference type="EMBL" id="PON76302.1"/>
    </source>
</evidence>
<feature type="domain" description="Defensin-like" evidence="6">
    <location>
        <begin position="70"/>
        <end position="114"/>
    </location>
</feature>
<evidence type="ECO:0000256" key="4">
    <source>
        <dbReference type="ARBA" id="ARBA00022821"/>
    </source>
</evidence>
<keyword evidence="2" id="KW-0929">Antimicrobial</keyword>
<keyword evidence="8" id="KW-1185">Reference proteome</keyword>
<gene>
    <name evidence="7" type="ORF">PanWU01x14_037200</name>
</gene>
<dbReference type="Gene3D" id="3.30.30.10">
    <property type="entry name" value="Knottin, scorpion toxin-like"/>
    <property type="match status" value="1"/>
</dbReference>
<keyword evidence="3" id="KW-0295">Fungicide</keyword>
<dbReference type="InterPro" id="IPR036574">
    <property type="entry name" value="Scorpion_toxin-like_sf"/>
</dbReference>
<dbReference type="Pfam" id="PF24552">
    <property type="entry name" value="Defensin"/>
    <property type="match status" value="1"/>
</dbReference>
<dbReference type="GO" id="GO:0050832">
    <property type="term" value="P:defense response to fungus"/>
    <property type="evidence" value="ECO:0007669"/>
    <property type="project" value="UniProtKB-KW"/>
</dbReference>
<dbReference type="OrthoDB" id="10499169at2759"/>
<accession>A0A2P5DSQ1</accession>
<evidence type="ECO:0000256" key="1">
    <source>
        <dbReference type="ARBA" id="ARBA00006722"/>
    </source>
</evidence>
<comment type="similarity">
    <text evidence="1">Belongs to the DEFL family.</text>
</comment>
<comment type="caution">
    <text evidence="7">The sequence shown here is derived from an EMBL/GenBank/DDBJ whole genome shotgun (WGS) entry which is preliminary data.</text>
</comment>